<accession>A0A1Y2HUC0</accession>
<keyword evidence="2" id="KW-1185">Reference proteome</keyword>
<organism evidence="1 2">
    <name type="scientific">Catenaria anguillulae PL171</name>
    <dbReference type="NCBI Taxonomy" id="765915"/>
    <lineage>
        <taxon>Eukaryota</taxon>
        <taxon>Fungi</taxon>
        <taxon>Fungi incertae sedis</taxon>
        <taxon>Blastocladiomycota</taxon>
        <taxon>Blastocladiomycetes</taxon>
        <taxon>Blastocladiales</taxon>
        <taxon>Catenariaceae</taxon>
        <taxon>Catenaria</taxon>
    </lineage>
</organism>
<name>A0A1Y2HUC0_9FUNG</name>
<evidence type="ECO:0000313" key="2">
    <source>
        <dbReference type="Proteomes" id="UP000193411"/>
    </source>
</evidence>
<dbReference type="EMBL" id="MCFL01000010">
    <property type="protein sequence ID" value="ORZ38099.1"/>
    <property type="molecule type" value="Genomic_DNA"/>
</dbReference>
<dbReference type="AlphaFoldDB" id="A0A1Y2HUC0"/>
<reference evidence="1 2" key="1">
    <citation type="submission" date="2016-07" db="EMBL/GenBank/DDBJ databases">
        <title>Pervasive Adenine N6-methylation of Active Genes in Fungi.</title>
        <authorList>
            <consortium name="DOE Joint Genome Institute"/>
            <person name="Mondo S.J."/>
            <person name="Dannebaum R.O."/>
            <person name="Kuo R.C."/>
            <person name="Labutti K."/>
            <person name="Haridas S."/>
            <person name="Kuo A."/>
            <person name="Salamov A."/>
            <person name="Ahrendt S.R."/>
            <person name="Lipzen A."/>
            <person name="Sullivan W."/>
            <person name="Andreopoulos W.B."/>
            <person name="Clum A."/>
            <person name="Lindquist E."/>
            <person name="Daum C."/>
            <person name="Ramamoorthy G.K."/>
            <person name="Gryganskyi A."/>
            <person name="Culley D."/>
            <person name="Magnuson J.K."/>
            <person name="James T.Y."/>
            <person name="O'Malley M.A."/>
            <person name="Stajich J.E."/>
            <person name="Spatafora J.W."/>
            <person name="Visel A."/>
            <person name="Grigoriev I.V."/>
        </authorList>
    </citation>
    <scope>NUCLEOTIDE SEQUENCE [LARGE SCALE GENOMIC DNA]</scope>
    <source>
        <strain evidence="1 2">PL171</strain>
    </source>
</reference>
<protein>
    <submittedName>
        <fullName evidence="1">Uncharacterized protein</fullName>
    </submittedName>
</protein>
<evidence type="ECO:0000313" key="1">
    <source>
        <dbReference type="EMBL" id="ORZ38099.1"/>
    </source>
</evidence>
<gene>
    <name evidence="1" type="ORF">BCR44DRAFT_44043</name>
</gene>
<comment type="caution">
    <text evidence="1">The sequence shown here is derived from an EMBL/GenBank/DDBJ whole genome shotgun (WGS) entry which is preliminary data.</text>
</comment>
<dbReference type="Proteomes" id="UP000193411">
    <property type="component" value="Unassembled WGS sequence"/>
</dbReference>
<proteinExistence type="predicted"/>
<sequence>MAACGPMRLIFAAAPKPETYSVRVSDPRRCDPVTLNSYTAGTGAKDSIPDAVTSVANAEAMRSVT</sequence>